<dbReference type="SUPFAM" id="SSF55785">
    <property type="entry name" value="PYP-like sensor domain (PAS domain)"/>
    <property type="match status" value="1"/>
</dbReference>
<dbReference type="STRING" id="1461694.ATO9_08810"/>
<evidence type="ECO:0000313" key="3">
    <source>
        <dbReference type="Proteomes" id="UP000030004"/>
    </source>
</evidence>
<accession>A0A0A0EI12</accession>
<evidence type="ECO:0000259" key="1">
    <source>
        <dbReference type="Pfam" id="PF08448"/>
    </source>
</evidence>
<dbReference type="InterPro" id="IPR035965">
    <property type="entry name" value="PAS-like_dom_sf"/>
</dbReference>
<dbReference type="Gene3D" id="3.30.450.20">
    <property type="entry name" value="PAS domain"/>
    <property type="match status" value="1"/>
</dbReference>
<evidence type="ECO:0000313" key="2">
    <source>
        <dbReference type="EMBL" id="KGM48802.1"/>
    </source>
</evidence>
<feature type="domain" description="PAS fold-4" evidence="1">
    <location>
        <begin position="25"/>
        <end position="122"/>
    </location>
</feature>
<sequence>MSFLGFDRDFESDSLTVVLEHMARKSNLCIKVLDREGRILAVNQHGMDLLQAERDDLCGKLWSEFWDNPTAIRARQAISTALMGGTDQFVAHCAALPDTPLWDVEIFPLETDTDGVKSILVVSASQPEVTAAPVTLATTIADNLKDVVHSVSNIAAATASGSRLLRGSDDPSRVTMIADHLEDTVARAEETLETLRSLLDQLIPTPGA</sequence>
<dbReference type="Pfam" id="PF08448">
    <property type="entry name" value="PAS_4"/>
    <property type="match status" value="1"/>
</dbReference>
<dbReference type="RefSeq" id="WP_043747565.1">
    <property type="nucleotide sequence ID" value="NZ_AQQX01000003.1"/>
</dbReference>
<keyword evidence="3" id="KW-1185">Reference proteome</keyword>
<comment type="caution">
    <text evidence="2">The sequence shown here is derived from an EMBL/GenBank/DDBJ whole genome shotgun (WGS) entry which is preliminary data.</text>
</comment>
<dbReference type="OrthoDB" id="7877362at2"/>
<dbReference type="EMBL" id="AQQX01000003">
    <property type="protein sequence ID" value="KGM48802.1"/>
    <property type="molecule type" value="Genomic_DNA"/>
</dbReference>
<organism evidence="2 3">
    <name type="scientific">Pseudooceanicola atlanticus</name>
    <dbReference type="NCBI Taxonomy" id="1461694"/>
    <lineage>
        <taxon>Bacteria</taxon>
        <taxon>Pseudomonadati</taxon>
        <taxon>Pseudomonadota</taxon>
        <taxon>Alphaproteobacteria</taxon>
        <taxon>Rhodobacterales</taxon>
        <taxon>Paracoccaceae</taxon>
        <taxon>Pseudooceanicola</taxon>
    </lineage>
</organism>
<dbReference type="eggNOG" id="COG2202">
    <property type="taxonomic scope" value="Bacteria"/>
</dbReference>
<dbReference type="InterPro" id="IPR013656">
    <property type="entry name" value="PAS_4"/>
</dbReference>
<dbReference type="InterPro" id="IPR000014">
    <property type="entry name" value="PAS"/>
</dbReference>
<reference evidence="2 3" key="1">
    <citation type="journal article" date="2015" name="Antonie Van Leeuwenhoek">
        <title>Pseudooceanicola atlanticus gen. nov. sp. nov., isolated from surface seawater of the Atlantic Ocean and reclassification of Oceanicola batsensis, Oceanicola marinus, Oceanicola nitratireducens, Oceanicola nanhaiensis, Oceanicola antarcticus and Oceanicola flagellatus, as Pseudooceanicola batsensis comb. nov., Pseudooceanicola marinus comb. nov., Pseudooceanicola nitratireducens comb. nov., Pseudooceanicola nanhaiensis comb. nov., Pseudooceanicola antarcticus comb. nov., and Pseudooceanicola flagellatus comb. nov.</title>
        <authorList>
            <person name="Lai Q."/>
            <person name="Li G."/>
            <person name="Liu X."/>
            <person name="Du Y."/>
            <person name="Sun F."/>
            <person name="Shao Z."/>
        </authorList>
    </citation>
    <scope>NUCLEOTIDE SEQUENCE [LARGE SCALE GENOMIC DNA]</scope>
    <source>
        <strain evidence="2 3">22II-s11g</strain>
    </source>
</reference>
<protein>
    <recommendedName>
        <fullName evidence="1">PAS fold-4 domain-containing protein</fullName>
    </recommendedName>
</protein>
<dbReference type="CDD" id="cd00130">
    <property type="entry name" value="PAS"/>
    <property type="match status" value="1"/>
</dbReference>
<name>A0A0A0EI12_9RHOB</name>
<dbReference type="AlphaFoldDB" id="A0A0A0EI12"/>
<dbReference type="Proteomes" id="UP000030004">
    <property type="component" value="Unassembled WGS sequence"/>
</dbReference>
<proteinExistence type="predicted"/>
<gene>
    <name evidence="2" type="ORF">ATO9_08810</name>
</gene>